<dbReference type="AlphaFoldDB" id="A0A7U3ZMM9"/>
<evidence type="ECO:0000313" key="2">
    <source>
        <dbReference type="Proteomes" id="UP000000493"/>
    </source>
</evidence>
<proteinExistence type="predicted"/>
<dbReference type="KEGG" id="rsi:Runsl_3659"/>
<keyword evidence="2" id="KW-1185">Reference proteome</keyword>
<sequence length="200" mass="22480">MVKVGFICEGDTETIVFNSSEFDDFLRSIGIEKVGRAIKSGRDDREGGKDNMKPDSEIALANITALKEQGAAFIVFIRDLEDLPCITSAKEEVITIEKSYKLITVRCFESWFLADSQTLSALLGEEYEYPFPEKAVNPYEELRRIFVEKRGENKGIGTNKKKIASLFVKYGFSLQRAAQHPNCPSAAYFLNKLSVLTTQN</sequence>
<dbReference type="EMBL" id="CP002859">
    <property type="protein sequence ID" value="AEI50017.1"/>
    <property type="molecule type" value="Genomic_DNA"/>
</dbReference>
<reference evidence="1 2" key="2">
    <citation type="journal article" date="2012" name="Stand. Genomic Sci.">
        <title>Complete genome sequence of the aquatic bacterium Runella slithyformis type strain (LSU 4(T)).</title>
        <authorList>
            <person name="Copeland A."/>
            <person name="Zhang X."/>
            <person name="Misra M."/>
            <person name="Lapidus A."/>
            <person name="Nolan M."/>
            <person name="Lucas S."/>
            <person name="Deshpande S."/>
            <person name="Cheng J.F."/>
            <person name="Tapia R."/>
            <person name="Goodwin L.A."/>
            <person name="Pitluck S."/>
            <person name="Liolios K."/>
            <person name="Pagani I."/>
            <person name="Ivanova N."/>
            <person name="Mikhailova N."/>
            <person name="Pati A."/>
            <person name="Chen A."/>
            <person name="Palaniappan K."/>
            <person name="Land M."/>
            <person name="Hauser L."/>
            <person name="Pan C."/>
            <person name="Jeffries C.D."/>
            <person name="Detter J.C."/>
            <person name="Brambilla E.M."/>
            <person name="Rohde M."/>
            <person name="Djao O.D."/>
            <person name="Goker M."/>
            <person name="Sikorski J."/>
            <person name="Tindall B.J."/>
            <person name="Woyke T."/>
            <person name="Bristow J."/>
            <person name="Eisen J.A."/>
            <person name="Markowitz V."/>
            <person name="Hugenholtz P."/>
            <person name="Kyrpides N.C."/>
            <person name="Klenk H.P."/>
            <person name="Mavromatis K."/>
        </authorList>
    </citation>
    <scope>NUCLEOTIDE SEQUENCE [LARGE SCALE GENOMIC DNA]</scope>
    <source>
        <strain evidence="2">ATCC 29530 / DSM 19594 / LMG 11500 / NCIMB 11436 / LSU 4</strain>
    </source>
</reference>
<protein>
    <recommendedName>
        <fullName evidence="3">DUF4276 family protein</fullName>
    </recommendedName>
</protein>
<evidence type="ECO:0000313" key="1">
    <source>
        <dbReference type="EMBL" id="AEI50017.1"/>
    </source>
</evidence>
<organism evidence="1 2">
    <name type="scientific">Runella slithyformis (strain ATCC 29530 / DSM 19594 / LMG 11500 / NCIMB 11436 / LSU 4)</name>
    <dbReference type="NCBI Taxonomy" id="761193"/>
    <lineage>
        <taxon>Bacteria</taxon>
        <taxon>Pseudomonadati</taxon>
        <taxon>Bacteroidota</taxon>
        <taxon>Cytophagia</taxon>
        <taxon>Cytophagales</taxon>
        <taxon>Spirosomataceae</taxon>
        <taxon>Runella</taxon>
    </lineage>
</organism>
<accession>A0A7U3ZMM9</accession>
<gene>
    <name evidence="1" type="ordered locus">Runsl_3659</name>
</gene>
<dbReference type="RefSeq" id="WP_013929320.1">
    <property type="nucleotide sequence ID" value="NC_015703.1"/>
</dbReference>
<reference evidence="2" key="1">
    <citation type="submission" date="2011-06" db="EMBL/GenBank/DDBJ databases">
        <title>The complete genome of chromosome of Runella slithyformis DSM 19594.</title>
        <authorList>
            <consortium name="US DOE Joint Genome Institute (JGI-PGF)"/>
            <person name="Lucas S."/>
            <person name="Han J."/>
            <person name="Lapidus A."/>
            <person name="Bruce D."/>
            <person name="Goodwin L."/>
            <person name="Pitluck S."/>
            <person name="Peters L."/>
            <person name="Kyrpides N."/>
            <person name="Mavromatis K."/>
            <person name="Ivanova N."/>
            <person name="Ovchinnikova G."/>
            <person name="Zhang X."/>
            <person name="Misra M."/>
            <person name="Detter J.C."/>
            <person name="Tapia R."/>
            <person name="Han C."/>
            <person name="Land M."/>
            <person name="Hauser L."/>
            <person name="Markowitz V."/>
            <person name="Cheng J.-F."/>
            <person name="Hugenholtz P."/>
            <person name="Woyke T."/>
            <person name="Wu D."/>
            <person name="Tindall B."/>
            <person name="Faehrich R."/>
            <person name="Brambilla E."/>
            <person name="Klenk H.-P."/>
            <person name="Eisen J.A."/>
        </authorList>
    </citation>
    <scope>NUCLEOTIDE SEQUENCE [LARGE SCALE GENOMIC DNA]</scope>
    <source>
        <strain evidence="2">ATCC 29530 / DSM 19594 / LMG 11500 / NCIMB 11436 / LSU 4</strain>
    </source>
</reference>
<evidence type="ECO:0008006" key="3">
    <source>
        <dbReference type="Google" id="ProtNLM"/>
    </source>
</evidence>
<name>A0A7U3ZMM9_RUNSL</name>
<dbReference type="Proteomes" id="UP000000493">
    <property type="component" value="Chromosome"/>
</dbReference>